<dbReference type="SUPFAM" id="SSF57903">
    <property type="entry name" value="FYVE/PHD zinc finger"/>
    <property type="match status" value="1"/>
</dbReference>
<accession>A0ABD3RFW5</accession>
<evidence type="ECO:0000256" key="4">
    <source>
        <dbReference type="PROSITE-ProRule" id="PRU00146"/>
    </source>
</evidence>
<dbReference type="SUPFAM" id="SSF46689">
    <property type="entry name" value="Homeodomain-like"/>
    <property type="match status" value="1"/>
</dbReference>
<keyword evidence="2 4" id="KW-0863">Zinc-finger</keyword>
<evidence type="ECO:0000313" key="7">
    <source>
        <dbReference type="Proteomes" id="UP001530377"/>
    </source>
</evidence>
<dbReference type="InterPro" id="IPR013083">
    <property type="entry name" value="Znf_RING/FYVE/PHD"/>
</dbReference>
<dbReference type="PANTHER" id="PTHR46309">
    <property type="entry name" value="PHD FINGER PROTEIN 12"/>
    <property type="match status" value="1"/>
</dbReference>
<dbReference type="Proteomes" id="UP001530377">
    <property type="component" value="Unassembled WGS sequence"/>
</dbReference>
<dbReference type="GO" id="GO:0008270">
    <property type="term" value="F:zinc ion binding"/>
    <property type="evidence" value="ECO:0007669"/>
    <property type="project" value="UniProtKB-KW"/>
</dbReference>
<dbReference type="SMART" id="SM00249">
    <property type="entry name" value="PHD"/>
    <property type="match status" value="1"/>
</dbReference>
<dbReference type="InterPro" id="IPR001005">
    <property type="entry name" value="SANT/Myb"/>
</dbReference>
<dbReference type="Pfam" id="PF00628">
    <property type="entry name" value="PHD"/>
    <property type="match status" value="1"/>
</dbReference>
<dbReference type="InterPro" id="IPR019787">
    <property type="entry name" value="Znf_PHD-finger"/>
</dbReference>
<dbReference type="AlphaFoldDB" id="A0ABD3RFW5"/>
<dbReference type="PANTHER" id="PTHR46309:SF1">
    <property type="entry name" value="PHD FINGER PROTEIN 12"/>
    <property type="match status" value="1"/>
</dbReference>
<evidence type="ECO:0000313" key="6">
    <source>
        <dbReference type="EMBL" id="KAL3811929.1"/>
    </source>
</evidence>
<organism evidence="6 7">
    <name type="scientific">Cyclostephanos tholiformis</name>
    <dbReference type="NCBI Taxonomy" id="382380"/>
    <lineage>
        <taxon>Eukaryota</taxon>
        <taxon>Sar</taxon>
        <taxon>Stramenopiles</taxon>
        <taxon>Ochrophyta</taxon>
        <taxon>Bacillariophyta</taxon>
        <taxon>Coscinodiscophyceae</taxon>
        <taxon>Thalassiosirophycidae</taxon>
        <taxon>Stephanodiscales</taxon>
        <taxon>Stephanodiscaceae</taxon>
        <taxon>Cyclostephanos</taxon>
    </lineage>
</organism>
<feature type="domain" description="PHD-type" evidence="5">
    <location>
        <begin position="677"/>
        <end position="725"/>
    </location>
</feature>
<dbReference type="InterPro" id="IPR011011">
    <property type="entry name" value="Znf_FYVE_PHD"/>
</dbReference>
<sequence length="869" mass="99469">MKTKSSISQEFFEHPSMSLSSISPTGWVQASGYPPSPAYFRAPFASMASQYYEQPRGANHQFERDTAYFRAPFASMAAPNDEQPRGANHQFERDAAYLRAPFASMASQYYEQPRGANHQFERDAAYFRAPFVSMASHNDEQHRGANHQFERDAAYYRAPFASMASHNDEQHRGANHQFERDAAYYREPFASMAAHYDTPIHETRYIERGSSCFRAPQVSVERDDHYQELRGASYQQLGATIYRVPDTSMASRYARDSHEHERGATFYRAPVATKNMYNRHAQNDDYLEERDAAIYRAPLANRESHYDKRANNVKFAQCDYNQDERGGKFYRAHVTNMTSYNNEARGNHDQERGASFYRAPVASMASGIKRKLARGDHDQDERGAAFASFSAPNVRCASPANQPNVCNNYQGRYNRFNQRRRGKRGGRQVRERHLRFKMMNRDDIDNDIVLSDSLHAEPVQVSTVPECANASTAIVEVVENNVTPSDCPIDDSQLPTSMHSSNIINFPIVDITFENQDNTSIDDIQSPATEPSSNITNFPNSIVDFSFENQDNTSVIENQSPTTEPSSNNMHLLNSRINDVRNVGTFSKDEEDLFKEGIISRGWGDWVGIAKYHVLSRSNEQIRMHAGNLKRRRPNELKILLKEYRIRHRSLQHKKSNLNPVDDVASDPIEDGIDDNDLLCYKCSSGDGILICCEGCTISSHLKCASPVLNEIPDGDWFCHNCYKSEYEQMRDERIARNRRRLVELGLDPKERTTSKRWTTDDDKALYEAVCSSVTSVDQFRLPRLTYKLASEKTGRSVSACNLRWCRIRNVYQGITTDSISRIVQDLNEQNIPSKLMINKFLYSQRKFVYPSVMTYIALFFTIKSKFIV</sequence>
<dbReference type="PROSITE" id="PS50016">
    <property type="entry name" value="ZF_PHD_2"/>
    <property type="match status" value="1"/>
</dbReference>
<evidence type="ECO:0000259" key="5">
    <source>
        <dbReference type="PROSITE" id="PS50016"/>
    </source>
</evidence>
<dbReference type="EMBL" id="JALLPB020000226">
    <property type="protein sequence ID" value="KAL3811929.1"/>
    <property type="molecule type" value="Genomic_DNA"/>
</dbReference>
<dbReference type="InterPro" id="IPR001965">
    <property type="entry name" value="Znf_PHD"/>
</dbReference>
<dbReference type="Gene3D" id="3.30.40.10">
    <property type="entry name" value="Zinc/RING finger domain, C3HC4 (zinc finger)"/>
    <property type="match status" value="1"/>
</dbReference>
<dbReference type="SMART" id="SM00717">
    <property type="entry name" value="SANT"/>
    <property type="match status" value="1"/>
</dbReference>
<evidence type="ECO:0000256" key="3">
    <source>
        <dbReference type="ARBA" id="ARBA00022833"/>
    </source>
</evidence>
<keyword evidence="1" id="KW-0479">Metal-binding</keyword>
<dbReference type="InterPro" id="IPR042163">
    <property type="entry name" value="PHF12"/>
</dbReference>
<reference evidence="6 7" key="1">
    <citation type="submission" date="2024-10" db="EMBL/GenBank/DDBJ databases">
        <title>Updated reference genomes for cyclostephanoid diatoms.</title>
        <authorList>
            <person name="Roberts W.R."/>
            <person name="Alverson A.J."/>
        </authorList>
    </citation>
    <scope>NUCLEOTIDE SEQUENCE [LARGE SCALE GENOMIC DNA]</scope>
    <source>
        <strain evidence="6 7">AJA228-03</strain>
    </source>
</reference>
<keyword evidence="7" id="KW-1185">Reference proteome</keyword>
<dbReference type="InterPro" id="IPR009057">
    <property type="entry name" value="Homeodomain-like_sf"/>
</dbReference>
<protein>
    <recommendedName>
        <fullName evidence="5">PHD-type domain-containing protein</fullName>
    </recommendedName>
</protein>
<dbReference type="CDD" id="cd00167">
    <property type="entry name" value="SANT"/>
    <property type="match status" value="1"/>
</dbReference>
<keyword evidence="3" id="KW-0862">Zinc</keyword>
<name>A0ABD3RFW5_9STRA</name>
<evidence type="ECO:0000256" key="2">
    <source>
        <dbReference type="ARBA" id="ARBA00022771"/>
    </source>
</evidence>
<gene>
    <name evidence="6" type="ORF">ACHAXA_001576</name>
</gene>
<comment type="caution">
    <text evidence="6">The sequence shown here is derived from an EMBL/GenBank/DDBJ whole genome shotgun (WGS) entry which is preliminary data.</text>
</comment>
<proteinExistence type="predicted"/>
<evidence type="ECO:0000256" key="1">
    <source>
        <dbReference type="ARBA" id="ARBA00022723"/>
    </source>
</evidence>